<dbReference type="Gene3D" id="3.40.960.10">
    <property type="entry name" value="VSR Endonuclease"/>
    <property type="match status" value="1"/>
</dbReference>
<feature type="region of interest" description="Disordered" evidence="1">
    <location>
        <begin position="105"/>
        <end position="127"/>
    </location>
</feature>
<dbReference type="CDD" id="cd01038">
    <property type="entry name" value="Endonuclease_DUF559"/>
    <property type="match status" value="1"/>
</dbReference>
<keyword evidence="3" id="KW-0378">Hydrolase</keyword>
<dbReference type="GO" id="GO:0004519">
    <property type="term" value="F:endonuclease activity"/>
    <property type="evidence" value="ECO:0007669"/>
    <property type="project" value="UniProtKB-KW"/>
</dbReference>
<dbReference type="AlphaFoldDB" id="A0A809R155"/>
<accession>A0A809R155</accession>
<evidence type="ECO:0000259" key="2">
    <source>
        <dbReference type="Pfam" id="PF04480"/>
    </source>
</evidence>
<proteinExistence type="predicted"/>
<feature type="domain" description="DUF559" evidence="2">
    <location>
        <begin position="3"/>
        <end position="108"/>
    </location>
</feature>
<feature type="compositionally biased region" description="Basic and acidic residues" evidence="1">
    <location>
        <begin position="116"/>
        <end position="127"/>
    </location>
</feature>
<dbReference type="KEGG" id="ddz:DSYM_11870"/>
<reference evidence="3" key="1">
    <citation type="journal article" name="DNA Res.">
        <title>The physiological potential of anammox bacteria as revealed by their core genome structure.</title>
        <authorList>
            <person name="Okubo T."/>
            <person name="Toyoda A."/>
            <person name="Fukuhara K."/>
            <person name="Uchiyama I."/>
            <person name="Harigaya Y."/>
            <person name="Kuroiwa M."/>
            <person name="Suzuki T."/>
            <person name="Murakami Y."/>
            <person name="Suwa Y."/>
            <person name="Takami H."/>
        </authorList>
    </citation>
    <scope>NUCLEOTIDE SEQUENCE</scope>
    <source>
        <strain evidence="3">317325-3</strain>
    </source>
</reference>
<dbReference type="Pfam" id="PF04480">
    <property type="entry name" value="DUF559"/>
    <property type="match status" value="1"/>
</dbReference>
<dbReference type="EMBL" id="AP021857">
    <property type="protein sequence ID" value="BBO20488.1"/>
    <property type="molecule type" value="Genomic_DNA"/>
</dbReference>
<name>A0A809R155_9PROT</name>
<keyword evidence="3" id="KW-0540">Nuclease</keyword>
<dbReference type="PANTHER" id="PTHR38590:SF1">
    <property type="entry name" value="BLL0828 PROTEIN"/>
    <property type="match status" value="1"/>
</dbReference>
<dbReference type="InterPro" id="IPR047216">
    <property type="entry name" value="Endonuclease_DUF559_bact"/>
</dbReference>
<evidence type="ECO:0000256" key="1">
    <source>
        <dbReference type="SAM" id="MobiDB-lite"/>
    </source>
</evidence>
<evidence type="ECO:0000313" key="3">
    <source>
        <dbReference type="EMBL" id="BBO20488.1"/>
    </source>
</evidence>
<dbReference type="InterPro" id="IPR007569">
    <property type="entry name" value="DUF559"/>
</dbReference>
<dbReference type="PANTHER" id="PTHR38590">
    <property type="entry name" value="BLL0828 PROTEIN"/>
    <property type="match status" value="1"/>
</dbReference>
<dbReference type="SUPFAM" id="SSF52980">
    <property type="entry name" value="Restriction endonuclease-like"/>
    <property type="match status" value="1"/>
</dbReference>
<dbReference type="InterPro" id="IPR011335">
    <property type="entry name" value="Restrct_endonuc-II-like"/>
</dbReference>
<sequence>MNEAARKLRRNQTDAERRLWNYLRDRRLDGWKFRRQHPIGSYVLDLYCADAMLVIEIDGGQHDYDEHREHDEKRTAYLVSQGLKVMRFWNNEVMENTKGVLEAIREALSPSPQPSPRERGEGEGRRA</sequence>
<gene>
    <name evidence="3" type="ORF">DSYM_11870</name>
</gene>
<keyword evidence="3" id="KW-0255">Endonuclease</keyword>
<organism evidence="3 4">
    <name type="scientific">Candidatus Desulfobacillus denitrificans</name>
    <dbReference type="NCBI Taxonomy" id="2608985"/>
    <lineage>
        <taxon>Bacteria</taxon>
        <taxon>Pseudomonadati</taxon>
        <taxon>Pseudomonadota</taxon>
        <taxon>Betaproteobacteria</taxon>
        <taxon>Candidatus Desulfobacillus</taxon>
    </lineage>
</organism>
<dbReference type="Proteomes" id="UP000662914">
    <property type="component" value="Chromosome"/>
</dbReference>
<evidence type="ECO:0000313" key="4">
    <source>
        <dbReference type="Proteomes" id="UP000662914"/>
    </source>
</evidence>
<protein>
    <submittedName>
        <fullName evidence="3">Endonuclease domain-containing protein</fullName>
    </submittedName>
</protein>